<dbReference type="AlphaFoldDB" id="A0AB33K816"/>
<sequence>MAAGEFRVDLEQVEAAAKMIQTMLDDLERPTAELQAAVDQIKPTVYGTDRLAKSLTGSTSSVGGLADHQKQVLDGIKQFLANSAQVAENLRLMVANYRTVDESNATSLRAIEGANAPVAPIPQEGRTKPVTVVVAGETGEAGKADSSFASADAPTLDYNTWDDPEPPPHSSGGSGPKLT</sequence>
<dbReference type="Gene3D" id="1.10.287.1060">
    <property type="entry name" value="ESAT-6-like"/>
    <property type="match status" value="1"/>
</dbReference>
<evidence type="ECO:0000256" key="1">
    <source>
        <dbReference type="SAM" id="MobiDB-lite"/>
    </source>
</evidence>
<accession>A0AB33K816</accession>
<proteinExistence type="predicted"/>
<feature type="region of interest" description="Disordered" evidence="1">
    <location>
        <begin position="138"/>
        <end position="179"/>
    </location>
</feature>
<evidence type="ECO:0000313" key="2">
    <source>
        <dbReference type="EMBL" id="BFP49823.1"/>
    </source>
</evidence>
<name>A0AB33K816_9ACTN</name>
<dbReference type="RefSeq" id="WP_407991884.1">
    <property type="nucleotide sequence ID" value="NZ_AP035881.2"/>
</dbReference>
<organism evidence="2">
    <name type="scientific">Kitasatospora sp. CMC57</name>
    <dbReference type="NCBI Taxonomy" id="3231513"/>
    <lineage>
        <taxon>Bacteria</taxon>
        <taxon>Bacillati</taxon>
        <taxon>Actinomycetota</taxon>
        <taxon>Actinomycetes</taxon>
        <taxon>Kitasatosporales</taxon>
        <taxon>Streptomycetaceae</taxon>
        <taxon>Kitasatospora</taxon>
    </lineage>
</organism>
<protein>
    <submittedName>
        <fullName evidence="2">Uncharacterized protein</fullName>
    </submittedName>
</protein>
<reference evidence="2" key="1">
    <citation type="submission" date="2024-07" db="EMBL/GenBank/DDBJ databases">
        <title>Complete genome sequences of cellulolytic bacteria, Kitasatospora sp. CMC57 and Streptomyces sp. CMC78, isolated from Japanese agricultural soil.</title>
        <authorList>
            <person name="Hashimoto T."/>
            <person name="Ito M."/>
            <person name="Iwamoto M."/>
            <person name="Fukahori D."/>
            <person name="Shoda T."/>
            <person name="Sakoda M."/>
            <person name="Morohoshi T."/>
            <person name="Mitsuboshi M."/>
            <person name="Nishizawa T."/>
        </authorList>
    </citation>
    <scope>NUCLEOTIDE SEQUENCE</scope>
    <source>
        <strain evidence="2">CMC57</strain>
    </source>
</reference>
<dbReference type="EMBL" id="AP035881">
    <property type="protein sequence ID" value="BFP49823.1"/>
    <property type="molecule type" value="Genomic_DNA"/>
</dbReference>
<gene>
    <name evidence="2" type="ORF">KCMC57_61910</name>
</gene>